<evidence type="ECO:0000313" key="3">
    <source>
        <dbReference type="RefSeq" id="XP_031570398.1"/>
    </source>
</evidence>
<feature type="transmembrane region" description="Helical" evidence="1">
    <location>
        <begin position="202"/>
        <end position="221"/>
    </location>
</feature>
<organism evidence="2 3">
    <name type="scientific">Actinia tenebrosa</name>
    <name type="common">Australian red waratah sea anemone</name>
    <dbReference type="NCBI Taxonomy" id="6105"/>
    <lineage>
        <taxon>Eukaryota</taxon>
        <taxon>Metazoa</taxon>
        <taxon>Cnidaria</taxon>
        <taxon>Anthozoa</taxon>
        <taxon>Hexacorallia</taxon>
        <taxon>Actiniaria</taxon>
        <taxon>Actiniidae</taxon>
        <taxon>Actinia</taxon>
    </lineage>
</organism>
<keyword evidence="1" id="KW-0812">Transmembrane</keyword>
<keyword evidence="1" id="KW-1133">Transmembrane helix</keyword>
<feature type="transmembrane region" description="Helical" evidence="1">
    <location>
        <begin position="99"/>
        <end position="122"/>
    </location>
</feature>
<keyword evidence="2" id="KW-1185">Reference proteome</keyword>
<feature type="transmembrane region" description="Helical" evidence="1">
    <location>
        <begin position="258"/>
        <end position="278"/>
    </location>
</feature>
<proteinExistence type="predicted"/>
<reference evidence="3" key="1">
    <citation type="submission" date="2025-08" db="UniProtKB">
        <authorList>
            <consortium name="RefSeq"/>
        </authorList>
    </citation>
    <scope>IDENTIFICATION</scope>
    <source>
        <tissue evidence="3">Tentacle</tissue>
    </source>
</reference>
<dbReference type="OrthoDB" id="5586934at2759"/>
<name>A0A6P8IWG5_ACTTE</name>
<feature type="transmembrane region" description="Helical" evidence="1">
    <location>
        <begin position="161"/>
        <end position="182"/>
    </location>
</feature>
<feature type="transmembrane region" description="Helical" evidence="1">
    <location>
        <begin position="7"/>
        <end position="25"/>
    </location>
</feature>
<feature type="transmembrane region" description="Helical" evidence="1">
    <location>
        <begin position="65"/>
        <end position="87"/>
    </location>
</feature>
<evidence type="ECO:0000313" key="2">
    <source>
        <dbReference type="Proteomes" id="UP000515163"/>
    </source>
</evidence>
<gene>
    <name evidence="3" type="primary">LOC116304756</name>
</gene>
<dbReference type="KEGG" id="aten:116304756"/>
<protein>
    <submittedName>
        <fullName evidence="3">Uncharacterized protein LOC116304756</fullName>
    </submittedName>
</protein>
<keyword evidence="1" id="KW-0472">Membrane</keyword>
<dbReference type="PANTHER" id="PTHR33802:SF1">
    <property type="entry name" value="XK-RELATED PROTEIN"/>
    <property type="match status" value="1"/>
</dbReference>
<feature type="transmembrane region" description="Helical" evidence="1">
    <location>
        <begin position="233"/>
        <end position="252"/>
    </location>
</feature>
<dbReference type="InParanoid" id="A0A6P8IWG5"/>
<sequence length="310" mass="35135">MDNAHIVRCIFIVLAALAYATNLFISQMSDPKRRPPSLQFIYGTSNKTGGGISRMYPTDVKPASWAFSIWPVIYTWQCLWILYSLTFIVRKSLPPVQNWLFFVLFTLSSVSVTSSVLLRHRFLIEAQVVTNCLLYIFLCATLGTSFYRFDRIVNKHFPKFDFWAIQVLIHNGLGLYCSWVAVASLLGINKALIYVHGFAKPTAGSIILGILAVELIVWFIVENTVFERVARYTVTIYPACIVALSGLVAKNRSSKQNYVFAIVLLCLVVVMFIARLVLVARRIFLIHRTSRSDDMEFIAVACEGAQNYEM</sequence>
<dbReference type="AlphaFoldDB" id="A0A6P8IWG5"/>
<dbReference type="GeneID" id="116304756"/>
<dbReference type="RefSeq" id="XP_031570398.1">
    <property type="nucleotide sequence ID" value="XM_031714538.1"/>
</dbReference>
<dbReference type="PANTHER" id="PTHR33802">
    <property type="entry name" value="SI:CH211-161H7.5-RELATED"/>
    <property type="match status" value="1"/>
</dbReference>
<feature type="transmembrane region" description="Helical" evidence="1">
    <location>
        <begin position="128"/>
        <end position="149"/>
    </location>
</feature>
<dbReference type="Proteomes" id="UP000515163">
    <property type="component" value="Unplaced"/>
</dbReference>
<evidence type="ECO:0000256" key="1">
    <source>
        <dbReference type="SAM" id="Phobius"/>
    </source>
</evidence>
<accession>A0A6P8IWG5</accession>